<dbReference type="AlphaFoldDB" id="A0ABD2HXC8"/>
<dbReference type="Proteomes" id="UP001620645">
    <property type="component" value="Unassembled WGS sequence"/>
</dbReference>
<accession>A0ABD2HXC8</accession>
<gene>
    <name evidence="2" type="ORF">niasHS_017963</name>
</gene>
<organism evidence="2 3">
    <name type="scientific">Heterodera schachtii</name>
    <name type="common">Sugarbeet cyst nematode worm</name>
    <name type="synonym">Tylenchus schachtii</name>
    <dbReference type="NCBI Taxonomy" id="97005"/>
    <lineage>
        <taxon>Eukaryota</taxon>
        <taxon>Metazoa</taxon>
        <taxon>Ecdysozoa</taxon>
        <taxon>Nematoda</taxon>
        <taxon>Chromadorea</taxon>
        <taxon>Rhabditida</taxon>
        <taxon>Tylenchina</taxon>
        <taxon>Tylenchomorpha</taxon>
        <taxon>Tylenchoidea</taxon>
        <taxon>Heteroderidae</taxon>
        <taxon>Heteroderinae</taxon>
        <taxon>Heterodera</taxon>
    </lineage>
</organism>
<feature type="chain" id="PRO_5044828715" evidence="1">
    <location>
        <begin position="23"/>
        <end position="76"/>
    </location>
</feature>
<feature type="signal peptide" evidence="1">
    <location>
        <begin position="1"/>
        <end position="22"/>
    </location>
</feature>
<comment type="caution">
    <text evidence="2">The sequence shown here is derived from an EMBL/GenBank/DDBJ whole genome shotgun (WGS) entry which is preliminary data.</text>
</comment>
<dbReference type="EMBL" id="JBICCN010000373">
    <property type="protein sequence ID" value="KAL3072989.1"/>
    <property type="molecule type" value="Genomic_DNA"/>
</dbReference>
<sequence length="76" mass="8616">MFSLRFLAVFLLFALMAHLSDAMDNQQGTHSAAVVGQHPADSSPIFRFKRQGNRRCARCPCDNHFCHQCPQCHGRK</sequence>
<keyword evidence="3" id="KW-1185">Reference proteome</keyword>
<name>A0ABD2HXC8_HETSC</name>
<proteinExistence type="predicted"/>
<reference evidence="2 3" key="1">
    <citation type="submission" date="2024-10" db="EMBL/GenBank/DDBJ databases">
        <authorList>
            <person name="Kim D."/>
        </authorList>
    </citation>
    <scope>NUCLEOTIDE SEQUENCE [LARGE SCALE GENOMIC DNA]</scope>
    <source>
        <strain evidence="2">Taebaek</strain>
    </source>
</reference>
<evidence type="ECO:0000256" key="1">
    <source>
        <dbReference type="SAM" id="SignalP"/>
    </source>
</evidence>
<evidence type="ECO:0000313" key="2">
    <source>
        <dbReference type="EMBL" id="KAL3072989.1"/>
    </source>
</evidence>
<keyword evidence="1" id="KW-0732">Signal</keyword>
<protein>
    <submittedName>
        <fullName evidence="2">Uncharacterized protein</fullName>
    </submittedName>
</protein>
<evidence type="ECO:0000313" key="3">
    <source>
        <dbReference type="Proteomes" id="UP001620645"/>
    </source>
</evidence>